<dbReference type="SFLD" id="SFLDG01065">
    <property type="entry name" value="anaerobic_coproporphyrinogen-I"/>
    <property type="match status" value="1"/>
</dbReference>
<comment type="caution">
    <text evidence="5">The sequence shown here is derived from an EMBL/GenBank/DDBJ whole genome shotgun (WGS) entry which is preliminary data.</text>
</comment>
<comment type="function">
    <text evidence="2">Probably acts as a heme chaperone, transferring heme to an unknown acceptor. Binds one molecule of heme per monomer, possibly covalently. Binds 1 [4Fe-4S] cluster. The cluster is coordinated with 3 cysteines and an exchangeable S-adenosyl-L-methionine.</text>
</comment>
<dbReference type="InterPro" id="IPR007197">
    <property type="entry name" value="rSAM"/>
</dbReference>
<dbReference type="SFLD" id="SFLDS00029">
    <property type="entry name" value="Radical_SAM"/>
    <property type="match status" value="1"/>
</dbReference>
<gene>
    <name evidence="5" type="ORF">F2P47_00040</name>
</gene>
<reference evidence="5 6" key="1">
    <citation type="submission" date="2019-09" db="EMBL/GenBank/DDBJ databases">
        <title>Parvibaculum sedimenti sp. nov., isolated from sediment.</title>
        <authorList>
            <person name="Wang Y."/>
        </authorList>
    </citation>
    <scope>NUCLEOTIDE SEQUENCE [LARGE SCALE GENOMIC DNA]</scope>
    <source>
        <strain evidence="5 6">HXT-9</strain>
    </source>
</reference>
<comment type="subcellular location">
    <subcellularLocation>
        <location evidence="2">Cytoplasm</location>
    </subcellularLocation>
</comment>
<dbReference type="GO" id="GO:0051539">
    <property type="term" value="F:4 iron, 4 sulfur cluster binding"/>
    <property type="evidence" value="ECO:0007669"/>
    <property type="project" value="UniProtKB-UniRule"/>
</dbReference>
<dbReference type="SFLD" id="SFLDG01082">
    <property type="entry name" value="B12-binding_domain_containing"/>
    <property type="match status" value="1"/>
</dbReference>
<keyword evidence="2" id="KW-0963">Cytoplasm</keyword>
<feature type="domain" description="Radical SAM core" evidence="4">
    <location>
        <begin position="48"/>
        <end position="279"/>
    </location>
</feature>
<protein>
    <recommendedName>
        <fullName evidence="2">Heme chaperone HemW</fullName>
    </recommendedName>
</protein>
<dbReference type="InterPro" id="IPR006638">
    <property type="entry name" value="Elp3/MiaA/NifB-like_rSAM"/>
</dbReference>
<comment type="similarity">
    <text evidence="1">Belongs to the anaerobic coproporphyrinogen-III oxidase family. HemW subfamily.</text>
</comment>
<dbReference type="SUPFAM" id="SSF102114">
    <property type="entry name" value="Radical SAM enzymes"/>
    <property type="match status" value="1"/>
</dbReference>
<dbReference type="Gene3D" id="3.30.750.200">
    <property type="match status" value="1"/>
</dbReference>
<keyword evidence="2" id="KW-0349">Heme</keyword>
<keyword evidence="2" id="KW-0479">Metal-binding</keyword>
<dbReference type="SFLD" id="SFLDF00562">
    <property type="entry name" value="HemN-like__clustered_with_heat"/>
    <property type="match status" value="1"/>
</dbReference>
<dbReference type="Pfam" id="PF06969">
    <property type="entry name" value="HemN_C"/>
    <property type="match status" value="1"/>
</dbReference>
<evidence type="ECO:0000256" key="2">
    <source>
        <dbReference type="RuleBase" id="RU364116"/>
    </source>
</evidence>
<dbReference type="GO" id="GO:0006779">
    <property type="term" value="P:porphyrin-containing compound biosynthetic process"/>
    <property type="evidence" value="ECO:0007669"/>
    <property type="project" value="InterPro"/>
</dbReference>
<dbReference type="InterPro" id="IPR058240">
    <property type="entry name" value="rSAM_sf"/>
</dbReference>
<feature type="region of interest" description="Disordered" evidence="3">
    <location>
        <begin position="1"/>
        <end position="28"/>
    </location>
</feature>
<evidence type="ECO:0000313" key="6">
    <source>
        <dbReference type="Proteomes" id="UP000468901"/>
    </source>
</evidence>
<dbReference type="EMBL" id="WESC01000001">
    <property type="protein sequence ID" value="KAB7742567.1"/>
    <property type="molecule type" value="Genomic_DNA"/>
</dbReference>
<dbReference type="InterPro" id="IPR034505">
    <property type="entry name" value="Coproporphyrinogen-III_oxidase"/>
</dbReference>
<keyword evidence="2" id="KW-0143">Chaperone</keyword>
<dbReference type="InterPro" id="IPR004559">
    <property type="entry name" value="HemW-like"/>
</dbReference>
<evidence type="ECO:0000259" key="4">
    <source>
        <dbReference type="PROSITE" id="PS51918"/>
    </source>
</evidence>
<organism evidence="5 6">
    <name type="scientific">Parvibaculum sedimenti</name>
    <dbReference type="NCBI Taxonomy" id="2608632"/>
    <lineage>
        <taxon>Bacteria</taxon>
        <taxon>Pseudomonadati</taxon>
        <taxon>Pseudomonadota</taxon>
        <taxon>Alphaproteobacteria</taxon>
        <taxon>Hyphomicrobiales</taxon>
        <taxon>Parvibaculaceae</taxon>
        <taxon>Parvibaculum</taxon>
    </lineage>
</organism>
<dbReference type="PANTHER" id="PTHR13932:SF5">
    <property type="entry name" value="RADICAL S-ADENOSYL METHIONINE DOMAIN-CONTAINING PROTEIN 1, MITOCHONDRIAL"/>
    <property type="match status" value="1"/>
</dbReference>
<name>A0A6N6VMX4_9HYPH</name>
<dbReference type="Pfam" id="PF04055">
    <property type="entry name" value="Radical_SAM"/>
    <property type="match status" value="1"/>
</dbReference>
<sequence length="428" mass="46942">MATTKPSARWSPSANTRCRIAPTPSGKSSIAALDRNSLNTDKRNIVQGEDEAGFGVYVHWPFCLSKCPYCDFNSHVVANVDQRQWADALTRELEHMRGLTGPRELRSIFFGGGTPSLMEVPTVEAVLSAIDRLWGIHQGVEITLEANPTSVEAERFRGYRAAGVNRLSLGVQSLDDRELKFLGRLHSAEEALKAIGLAREIFPRLSFDLIYARPGQTAEAWARELRLALSHAADHLSLYQLTIEEGTAFARLYERGAFRLPEEEDAAELYRLTGEIAAEAGMSAYEVSNYARPGAEARHNLVYWRYGDYAGVGPGAHGRISGDGKKLATQTLKMPGEWLAAVNAEGHGIAALEDVSTAEQGDEMMLMGLRLEEGVSLSRHAHLTGHALDDARVDDLVQKGLLLREGDRIATTQRGRLVLDALLGRLLA</sequence>
<accession>A0A6N6VMX4</accession>
<evidence type="ECO:0000313" key="5">
    <source>
        <dbReference type="EMBL" id="KAB7742567.1"/>
    </source>
</evidence>
<dbReference type="PROSITE" id="PS51918">
    <property type="entry name" value="RADICAL_SAM"/>
    <property type="match status" value="1"/>
</dbReference>
<keyword evidence="2" id="KW-0949">S-adenosyl-L-methionine</keyword>
<keyword evidence="6" id="KW-1185">Reference proteome</keyword>
<keyword evidence="2" id="KW-0004">4Fe-4S</keyword>
<dbReference type="PANTHER" id="PTHR13932">
    <property type="entry name" value="COPROPORPHYRINIGEN III OXIDASE"/>
    <property type="match status" value="1"/>
</dbReference>
<keyword evidence="2" id="KW-0411">Iron-sulfur</keyword>
<evidence type="ECO:0000256" key="3">
    <source>
        <dbReference type="SAM" id="MobiDB-lite"/>
    </source>
</evidence>
<feature type="compositionally biased region" description="Polar residues" evidence="3">
    <location>
        <begin position="1"/>
        <end position="16"/>
    </location>
</feature>
<dbReference type="SMART" id="SM00729">
    <property type="entry name" value="Elp3"/>
    <property type="match status" value="1"/>
</dbReference>
<evidence type="ECO:0000256" key="1">
    <source>
        <dbReference type="ARBA" id="ARBA00006100"/>
    </source>
</evidence>
<dbReference type="AlphaFoldDB" id="A0A6N6VMX4"/>
<dbReference type="GO" id="GO:0004109">
    <property type="term" value="F:coproporphyrinogen oxidase activity"/>
    <property type="evidence" value="ECO:0007669"/>
    <property type="project" value="InterPro"/>
</dbReference>
<dbReference type="NCBIfam" id="TIGR00539">
    <property type="entry name" value="hemN_rel"/>
    <property type="match status" value="1"/>
</dbReference>
<dbReference type="Proteomes" id="UP000468901">
    <property type="component" value="Unassembled WGS sequence"/>
</dbReference>
<dbReference type="GO" id="GO:0046872">
    <property type="term" value="F:metal ion binding"/>
    <property type="evidence" value="ECO:0007669"/>
    <property type="project" value="UniProtKB-UniRule"/>
</dbReference>
<dbReference type="GO" id="GO:0005737">
    <property type="term" value="C:cytoplasm"/>
    <property type="evidence" value="ECO:0007669"/>
    <property type="project" value="UniProtKB-SubCell"/>
</dbReference>
<dbReference type="InterPro" id="IPR010723">
    <property type="entry name" value="HemN_C"/>
</dbReference>
<proteinExistence type="inferred from homology"/>
<dbReference type="SFLD" id="SFLDF00288">
    <property type="entry name" value="HemN-like__clustered_with_nucl"/>
    <property type="match status" value="1"/>
</dbReference>
<keyword evidence="2" id="KW-0408">Iron</keyword>